<evidence type="ECO:0000313" key="3">
    <source>
        <dbReference type="EMBL" id="KST69709.1"/>
    </source>
</evidence>
<evidence type="ECO:0000256" key="1">
    <source>
        <dbReference type="SAM" id="SignalP"/>
    </source>
</evidence>
<feature type="signal peptide" evidence="1">
    <location>
        <begin position="1"/>
        <end position="30"/>
    </location>
</feature>
<keyword evidence="1" id="KW-0732">Signal</keyword>
<dbReference type="InterPro" id="IPR025578">
    <property type="entry name" value="DUF4359"/>
</dbReference>
<dbReference type="EMBL" id="LMTZ01000015">
    <property type="protein sequence ID" value="KST69666.1"/>
    <property type="molecule type" value="Genomic_DNA"/>
</dbReference>
<evidence type="ECO:0000313" key="4">
    <source>
        <dbReference type="Proteomes" id="UP000053372"/>
    </source>
</evidence>
<dbReference type="RefSeq" id="WP_027845288.1">
    <property type="nucleotide sequence ID" value="NZ_LMTZ01000014.1"/>
</dbReference>
<evidence type="ECO:0000313" key="2">
    <source>
        <dbReference type="EMBL" id="KST69666.1"/>
    </source>
</evidence>
<protein>
    <recommendedName>
        <fullName evidence="5">DUF4359 domain-containing protein</fullName>
    </recommendedName>
</protein>
<sequence>MKLLKIIAGTAVVGLTLLGLSMATTNPSQAAYEKYASQRLTKYLKDNVCGKSKNFLDNLPIKLDSQCDNLLDSANPQVQEIISRTTQRQNFIIFSIYHTDLKLESLSLIPGYKFESVGAFNNFYIYKAQRQ</sequence>
<accession>A0A0V7ZYP4</accession>
<name>A0A0V7ZYP4_9CYAN</name>
<evidence type="ECO:0008006" key="5">
    <source>
        <dbReference type="Google" id="ProtNLM"/>
    </source>
</evidence>
<gene>
    <name evidence="2" type="ORF">BC008_05010</name>
    <name evidence="3" type="ORF">BC008_05270</name>
</gene>
<dbReference type="AlphaFoldDB" id="A0A0V7ZYP4"/>
<proteinExistence type="predicted"/>
<dbReference type="OrthoDB" id="573423at2"/>
<comment type="caution">
    <text evidence="3">The sequence shown here is derived from an EMBL/GenBank/DDBJ whole genome shotgun (WGS) entry which is preliminary data.</text>
</comment>
<dbReference type="Pfam" id="PF14271">
    <property type="entry name" value="DUF4359"/>
    <property type="match status" value="1"/>
</dbReference>
<dbReference type="Proteomes" id="UP000053372">
    <property type="component" value="Unassembled WGS sequence"/>
</dbReference>
<organism evidence="3 4">
    <name type="scientific">Mastigocoleus testarum BC008</name>
    <dbReference type="NCBI Taxonomy" id="371196"/>
    <lineage>
        <taxon>Bacteria</taxon>
        <taxon>Bacillati</taxon>
        <taxon>Cyanobacteriota</taxon>
        <taxon>Cyanophyceae</taxon>
        <taxon>Nostocales</taxon>
        <taxon>Hapalosiphonaceae</taxon>
        <taxon>Mastigocoleus</taxon>
    </lineage>
</organism>
<feature type="chain" id="PRO_5007439227" description="DUF4359 domain-containing protein" evidence="1">
    <location>
        <begin position="31"/>
        <end position="131"/>
    </location>
</feature>
<keyword evidence="4" id="KW-1185">Reference proteome</keyword>
<reference evidence="3 4" key="1">
    <citation type="journal article" date="2015" name="Genome Announc.">
        <title>Draft Genome of the Euendolithic (true boring) Cyanobacterium Mastigocoleus testarum strain BC008.</title>
        <authorList>
            <person name="Guida B.S."/>
            <person name="Garcia-Pichel F."/>
        </authorList>
    </citation>
    <scope>NUCLEOTIDE SEQUENCE [LARGE SCALE GENOMIC DNA]</scope>
    <source>
        <strain evidence="3 4">BC008</strain>
    </source>
</reference>
<dbReference type="EMBL" id="LMTZ01000014">
    <property type="protein sequence ID" value="KST69709.1"/>
    <property type="molecule type" value="Genomic_DNA"/>
</dbReference>